<dbReference type="RefSeq" id="WP_129123837.1">
    <property type="nucleotide sequence ID" value="NZ_PEIB01000036.1"/>
</dbReference>
<keyword evidence="3" id="KW-1185">Reference proteome</keyword>
<evidence type="ECO:0000313" key="3">
    <source>
        <dbReference type="Proteomes" id="UP000290287"/>
    </source>
</evidence>
<dbReference type="Proteomes" id="UP000290287">
    <property type="component" value="Unassembled WGS sequence"/>
</dbReference>
<dbReference type="OrthoDB" id="8759010at2"/>
<keyword evidence="1" id="KW-1133">Transmembrane helix</keyword>
<feature type="transmembrane region" description="Helical" evidence="1">
    <location>
        <begin position="463"/>
        <end position="484"/>
    </location>
</feature>
<protein>
    <submittedName>
        <fullName evidence="2">Uncharacterized protein</fullName>
    </submittedName>
</protein>
<accession>A0A4Q0YRC4</accession>
<keyword evidence="1" id="KW-0812">Transmembrane</keyword>
<feature type="transmembrane region" description="Helical" evidence="1">
    <location>
        <begin position="140"/>
        <end position="158"/>
    </location>
</feature>
<feature type="transmembrane region" description="Helical" evidence="1">
    <location>
        <begin position="174"/>
        <end position="195"/>
    </location>
</feature>
<name>A0A4Q0YRC4_9GAMM</name>
<keyword evidence="1" id="KW-0472">Membrane</keyword>
<feature type="transmembrane region" description="Helical" evidence="1">
    <location>
        <begin position="202"/>
        <end position="221"/>
    </location>
</feature>
<feature type="transmembrane region" description="Helical" evidence="1">
    <location>
        <begin position="333"/>
        <end position="354"/>
    </location>
</feature>
<feature type="transmembrane region" description="Helical" evidence="1">
    <location>
        <begin position="361"/>
        <end position="378"/>
    </location>
</feature>
<evidence type="ECO:0000256" key="1">
    <source>
        <dbReference type="SAM" id="Phobius"/>
    </source>
</evidence>
<organism evidence="2 3">
    <name type="scientific">Veronia nyctiphanis</name>
    <dbReference type="NCBI Taxonomy" id="1278244"/>
    <lineage>
        <taxon>Bacteria</taxon>
        <taxon>Pseudomonadati</taxon>
        <taxon>Pseudomonadota</taxon>
        <taxon>Gammaproteobacteria</taxon>
        <taxon>Vibrionales</taxon>
        <taxon>Vibrionaceae</taxon>
        <taxon>Veronia</taxon>
    </lineage>
</organism>
<feature type="transmembrane region" description="Helical" evidence="1">
    <location>
        <begin position="278"/>
        <end position="300"/>
    </location>
</feature>
<gene>
    <name evidence="2" type="ORF">CS022_20760</name>
</gene>
<comment type="caution">
    <text evidence="2">The sequence shown here is derived from an EMBL/GenBank/DDBJ whole genome shotgun (WGS) entry which is preliminary data.</text>
</comment>
<sequence>MLKNVKLFMLTGVMIFLLIFSFIAAKTGWNFIQLKDPSTAHQILEAQGKSGNEDFDYAPVEEELVNPTFFSLMRELSDPEYAYGEESYLEAYAGHDARSEFQKKNFGLHMIAGSACLITGFFQFWPAFRRKNRKIHRVMGVLYVISAFTLGISSWIYLGNAGFETTFDSLAGNWALYILSSTEMLAICIAGFFLLRRQYAAHMGWMAISLGAFLTAPWQRYDWLMLSWLDTGQTFAMINGVVNTVLFTQGYFTAYWVMVMNRQSSPLNKTYNFEGFSLFAKTSVFSVTAIAVIATFVFYIGSNGIYGSELVGQSINFDLWDREQQIILADFSFLYPLFITLTLVMTTLSAYMMLNYRLHDGLAYLLGGVAIVIGLIELNWGVKIGYPTQYLSSGGSHYIGWSFLHIVFGILLIAGRYLRWNLLQVEWTMILWVLSLSMASLPLIASVSSLFEVFPKIYVDGGQSAILIVGGIMQGLVIIAIAVATHGPATKARNVH</sequence>
<proteinExistence type="predicted"/>
<dbReference type="Pfam" id="PF10067">
    <property type="entry name" value="DUF2306"/>
    <property type="match status" value="1"/>
</dbReference>
<dbReference type="InterPro" id="IPR018750">
    <property type="entry name" value="DUF2306_membrane"/>
</dbReference>
<feature type="transmembrane region" description="Helical" evidence="1">
    <location>
        <begin position="106"/>
        <end position="128"/>
    </location>
</feature>
<feature type="transmembrane region" description="Helical" evidence="1">
    <location>
        <begin position="7"/>
        <end position="25"/>
    </location>
</feature>
<reference evidence="2 3" key="1">
    <citation type="submission" date="2017-10" db="EMBL/GenBank/DDBJ databases">
        <title>Nyctiphanis sp. nov., isolated from the stomach of the euphausiid Nyctiphanes simplex (Hansen, 1911) in the Gulf of California.</title>
        <authorList>
            <person name="Gomez-Gil B."/>
            <person name="Aguilar-Mendez M."/>
            <person name="Lopez-Cortes A."/>
            <person name="Gomez-Gutierrez J."/>
            <person name="Roque A."/>
            <person name="Lang E."/>
            <person name="Gonzalez-Castillo A."/>
        </authorList>
    </citation>
    <scope>NUCLEOTIDE SEQUENCE [LARGE SCALE GENOMIC DNA]</scope>
    <source>
        <strain evidence="2 3">CAIM 600</strain>
    </source>
</reference>
<feature type="transmembrane region" description="Helical" evidence="1">
    <location>
        <begin position="398"/>
        <end position="418"/>
    </location>
</feature>
<feature type="transmembrane region" description="Helical" evidence="1">
    <location>
        <begin position="430"/>
        <end position="451"/>
    </location>
</feature>
<evidence type="ECO:0000313" key="2">
    <source>
        <dbReference type="EMBL" id="RXJ71521.1"/>
    </source>
</evidence>
<dbReference type="AlphaFoldDB" id="A0A4Q0YRC4"/>
<feature type="transmembrane region" description="Helical" evidence="1">
    <location>
        <begin position="233"/>
        <end position="257"/>
    </location>
</feature>
<dbReference type="EMBL" id="PEIB01000036">
    <property type="protein sequence ID" value="RXJ71521.1"/>
    <property type="molecule type" value="Genomic_DNA"/>
</dbReference>